<evidence type="ECO:0000313" key="2">
    <source>
        <dbReference type="Proteomes" id="UP000287101"/>
    </source>
</evidence>
<name>A0A430ABZ1_9ENTE</name>
<proteinExistence type="predicted"/>
<gene>
    <name evidence="1" type="ORF">CBF31_01170</name>
</gene>
<keyword evidence="2" id="KW-1185">Reference proteome</keyword>
<reference evidence="1 2" key="1">
    <citation type="submission" date="2017-05" db="EMBL/GenBank/DDBJ databases">
        <title>Vagococcus spp. assemblies.</title>
        <authorList>
            <person name="Gulvik C.A."/>
        </authorList>
    </citation>
    <scope>NUCLEOTIDE SEQUENCE [LARGE SCALE GENOMIC DNA]</scope>
    <source>
        <strain evidence="1 2">CCUG 41755</strain>
    </source>
</reference>
<dbReference type="AlphaFoldDB" id="A0A430ABZ1"/>
<sequence length="206" mass="23694">MKEIKSITIIVMLVFLTVVPISNVTAISTTGSIEYWVTPKVVHIKNDEFLKTYLSQDYCRNTTQMVCDSKNKYKLIYDSEIAITDQSMGIEIIGHVFTDAVSKYLPKWLAIIIQNHTAVIDSGESSVDKDRWIWDSISVVLGHYNEIILADKRNKYITSESIVDIIYNTNINRTVIRLDREIMLKVVNDIRINEINPILLNDFVIH</sequence>
<dbReference type="OrthoDB" id="669028at2"/>
<accession>A0A430ABZ1</accession>
<dbReference type="RefSeq" id="WP_126830130.1">
    <property type="nucleotide sequence ID" value="NZ_NGJY01000001.1"/>
</dbReference>
<organism evidence="1 2">
    <name type="scientific">Vagococcus fessus</name>
    <dbReference type="NCBI Taxonomy" id="120370"/>
    <lineage>
        <taxon>Bacteria</taxon>
        <taxon>Bacillati</taxon>
        <taxon>Bacillota</taxon>
        <taxon>Bacilli</taxon>
        <taxon>Lactobacillales</taxon>
        <taxon>Enterococcaceae</taxon>
        <taxon>Vagococcus</taxon>
    </lineage>
</organism>
<comment type="caution">
    <text evidence="1">The sequence shown here is derived from an EMBL/GenBank/DDBJ whole genome shotgun (WGS) entry which is preliminary data.</text>
</comment>
<evidence type="ECO:0000313" key="1">
    <source>
        <dbReference type="EMBL" id="RSU04658.1"/>
    </source>
</evidence>
<protein>
    <submittedName>
        <fullName evidence="1">Uncharacterized protein</fullName>
    </submittedName>
</protein>
<dbReference type="EMBL" id="NGJY01000001">
    <property type="protein sequence ID" value="RSU04658.1"/>
    <property type="molecule type" value="Genomic_DNA"/>
</dbReference>
<dbReference type="Proteomes" id="UP000287101">
    <property type="component" value="Unassembled WGS sequence"/>
</dbReference>